<dbReference type="GO" id="GO:0006935">
    <property type="term" value="P:chemotaxis"/>
    <property type="evidence" value="ECO:0007669"/>
    <property type="project" value="InterPro"/>
</dbReference>
<feature type="domain" description="CheW-like" evidence="1">
    <location>
        <begin position="19"/>
        <end position="156"/>
    </location>
</feature>
<dbReference type="Proteomes" id="UP000885750">
    <property type="component" value="Unassembled WGS sequence"/>
</dbReference>
<dbReference type="SUPFAM" id="SSF50341">
    <property type="entry name" value="CheW-like"/>
    <property type="match status" value="1"/>
</dbReference>
<dbReference type="AlphaFoldDB" id="A0A7V2T2N2"/>
<organism evidence="2">
    <name type="scientific">Leucothrix mucor</name>
    <dbReference type="NCBI Taxonomy" id="45248"/>
    <lineage>
        <taxon>Bacteria</taxon>
        <taxon>Pseudomonadati</taxon>
        <taxon>Pseudomonadota</taxon>
        <taxon>Gammaproteobacteria</taxon>
        <taxon>Thiotrichales</taxon>
        <taxon>Thiotrichaceae</taxon>
        <taxon>Leucothrix</taxon>
    </lineage>
</organism>
<gene>
    <name evidence="2" type="ORF">ENJ51_05170</name>
</gene>
<name>A0A7V2T2N2_LEUMU</name>
<dbReference type="InterPro" id="IPR002545">
    <property type="entry name" value="CheW-lke_dom"/>
</dbReference>
<dbReference type="PROSITE" id="PS50851">
    <property type="entry name" value="CHEW"/>
    <property type="match status" value="1"/>
</dbReference>
<reference evidence="2" key="1">
    <citation type="journal article" date="2020" name="mSystems">
        <title>Genome- and Community-Level Interaction Insights into Carbon Utilization and Element Cycling Functions of Hydrothermarchaeota in Hydrothermal Sediment.</title>
        <authorList>
            <person name="Zhou Z."/>
            <person name="Liu Y."/>
            <person name="Xu W."/>
            <person name="Pan J."/>
            <person name="Luo Z.H."/>
            <person name="Li M."/>
        </authorList>
    </citation>
    <scope>NUCLEOTIDE SEQUENCE [LARGE SCALE GENOMIC DNA]</scope>
    <source>
        <strain evidence="2">HyVt-493</strain>
    </source>
</reference>
<dbReference type="GO" id="GO:0007165">
    <property type="term" value="P:signal transduction"/>
    <property type="evidence" value="ECO:0007669"/>
    <property type="project" value="InterPro"/>
</dbReference>
<accession>A0A7V2T2N2</accession>
<protein>
    <recommendedName>
        <fullName evidence="1">CheW-like domain-containing protein</fullName>
    </recommendedName>
</protein>
<evidence type="ECO:0000313" key="2">
    <source>
        <dbReference type="EMBL" id="HFC92186.1"/>
    </source>
</evidence>
<sequence>MPQSNSPTHQPNSGQNKLINNLFYYEINDTRIFIESGIKMEVLEQSIIYPVPNAPKWYSGTTSLRGDILIIVNLHFLLNAKLSSKKRRLLKLEHPDFPPLALAVDSPPHQYDVNTLMDGKKTNNKNYPEWITSFSTHNNYTYLFADHAALFNAMQSNSAPAQSTGDN</sequence>
<dbReference type="InterPro" id="IPR036061">
    <property type="entry name" value="CheW-like_dom_sf"/>
</dbReference>
<comment type="caution">
    <text evidence="2">The sequence shown here is derived from an EMBL/GenBank/DDBJ whole genome shotgun (WGS) entry which is preliminary data.</text>
</comment>
<dbReference type="EMBL" id="DRMS01000195">
    <property type="protein sequence ID" value="HFC92186.1"/>
    <property type="molecule type" value="Genomic_DNA"/>
</dbReference>
<evidence type="ECO:0000259" key="1">
    <source>
        <dbReference type="PROSITE" id="PS50851"/>
    </source>
</evidence>
<dbReference type="Gene3D" id="2.40.50.180">
    <property type="entry name" value="CheA-289, Domain 4"/>
    <property type="match status" value="1"/>
</dbReference>
<dbReference type="Pfam" id="PF01584">
    <property type="entry name" value="CheW"/>
    <property type="match status" value="1"/>
</dbReference>
<proteinExistence type="predicted"/>